<dbReference type="InterPro" id="IPR045619">
    <property type="entry name" value="DUF6443"/>
</dbReference>
<dbReference type="PANTHER" id="PTHR32305:SF15">
    <property type="entry name" value="PROTEIN RHSA-RELATED"/>
    <property type="match status" value="1"/>
</dbReference>
<evidence type="ECO:0000313" key="3">
    <source>
        <dbReference type="EMBL" id="MBB6499989.1"/>
    </source>
</evidence>
<dbReference type="Gene3D" id="2.180.10.10">
    <property type="entry name" value="RHS repeat-associated core"/>
    <property type="match status" value="1"/>
</dbReference>
<dbReference type="InterPro" id="IPR022385">
    <property type="entry name" value="Rhs_assc_core"/>
</dbReference>
<feature type="compositionally biased region" description="Polar residues" evidence="1">
    <location>
        <begin position="1086"/>
        <end position="1101"/>
    </location>
</feature>
<feature type="domain" description="DUF6443" evidence="2">
    <location>
        <begin position="107"/>
        <end position="242"/>
    </location>
</feature>
<evidence type="ECO:0000256" key="1">
    <source>
        <dbReference type="SAM" id="MobiDB-lite"/>
    </source>
</evidence>
<feature type="region of interest" description="Disordered" evidence="1">
    <location>
        <begin position="997"/>
        <end position="1122"/>
    </location>
</feature>
<protein>
    <submittedName>
        <fullName evidence="3">RHS repeat-associated protein</fullName>
    </submittedName>
</protein>
<evidence type="ECO:0000259" key="2">
    <source>
        <dbReference type="Pfam" id="PF20041"/>
    </source>
</evidence>
<dbReference type="Proteomes" id="UP000521017">
    <property type="component" value="Unassembled WGS sequence"/>
</dbReference>
<reference evidence="3 4" key="1">
    <citation type="submission" date="2020-08" db="EMBL/GenBank/DDBJ databases">
        <title>Genomic Encyclopedia of Type Strains, Phase IV (KMG-V): Genome sequencing to study the core and pangenomes of soil and plant-associated prokaryotes.</title>
        <authorList>
            <person name="Whitman W."/>
        </authorList>
    </citation>
    <scope>NUCLEOTIDE SEQUENCE [LARGE SCALE GENOMIC DNA]</scope>
    <source>
        <strain evidence="3 4">M2T3</strain>
    </source>
</reference>
<feature type="compositionally biased region" description="Basic and acidic residues" evidence="1">
    <location>
        <begin position="1032"/>
        <end position="1063"/>
    </location>
</feature>
<accession>A0A7X0J3I0</accession>
<sequence length="1122" mass="123881">MEKESGQSFSYFKYILAWVIALNWFNANAQQKDIVLNKYSNQTEITASGSVTLNPGFEIPEGNNVWIYTAVNFLNCTPFAGGNPGLYQNYVSTRVFKIPGVFTETDVNAGGRSTCEVNQTIQYYDGLGQPLQTVTVQGSPTFRDVVQPVVYDPFGRESKKYLPYVATSANSNGAYKQTALTDQNSFYSNPSGWSAPNVTVMPNVAFSETKFEDSPLNRVLEQGAPGVSWQLSNGHTSKMDYGTNAASDVKLWTVTSNGATAGYYPAGSLNRTTSKDENWVITDGKGGTTDEYKDFDGNVVLRRVWENDTKSLSTYYVYDDYNNLRYVLPPAVNENGQNLTSFTESDPLFDQFIYGYHYDGRRRAIEKKIPGKGWDYIIYNQLDQVVLTQDGNQRANNQWLFTKYDALGRVIITGLYTDASSRAAIQSTVDVQPGINLPLWEQTDNANSNGLGIGYTNLSFPTAGIAYYHGINFYDDYDFYNNTFGQPSSSQVAGERTKGQLTGTRVTVLGTSTMLLTTRYYDEEGRVIQTKAENHLGGSDIVDNIYDFAGELTASTRTHSANGATTVIATRQAYDHMGRKKATMESINGATEVVLNKLDYNEIGQLIKKSVHSTDGATTFLQNSNYAYNERGWLKGNTSDQFSYKLGYDTLSTPQYNGNIASQNWGTGNQFVYSYDKLNRLISGTSTGVTMSEVQSYDLMGNISSLSRDGGAAGVYSYTGNRLTSITGGPLTTGTYSYDANGNTTTDGRNGVTFTYNVLNLPLTVTKAGLNLAYLYDASGNKLKKTSNGTSRDYIGGIEYNGTAIDLIHNEEGIARKIGTDYSYEYNLSDNLGNIRYTFHVNPVTGQLERLQSDDYYPFGLRKSSGSPVSLNNKYLYNGKELQDELGQYDYGARFYDPVIGRWGVVDAKAEFGKRFSPYNYAENNPIRNIDPDGNFCIPCLIEIGVAIYEAATAAEVVTVGLAATTTVIAVKGINSYSRNRNYSVQDGTMVSMKAHSEPVKLGDTPENPQPTSRAARRDAMRKGGLPTSQPLHEDKDSNSKDKVYLDRDGENTVQDAKNDESHPGQPHWEAGKTKKDESKPDGLNRSGQKSNKPQMQNGNKGKSYYNPDAPKPQFSFNNIIS</sequence>
<comment type="caution">
    <text evidence="3">The sequence shown here is derived from an EMBL/GenBank/DDBJ whole genome shotgun (WGS) entry which is preliminary data.</text>
</comment>
<dbReference type="EMBL" id="JACHCC010000005">
    <property type="protein sequence ID" value="MBB6499989.1"/>
    <property type="molecule type" value="Genomic_DNA"/>
</dbReference>
<proteinExistence type="predicted"/>
<dbReference type="RefSeq" id="WP_184624711.1">
    <property type="nucleotide sequence ID" value="NZ_JACHCC010000005.1"/>
</dbReference>
<dbReference type="Pfam" id="PF20041">
    <property type="entry name" value="DUF6443"/>
    <property type="match status" value="1"/>
</dbReference>
<name>A0A7X0J3I0_9SPHI</name>
<feature type="compositionally biased region" description="Basic and acidic residues" evidence="1">
    <location>
        <begin position="1070"/>
        <end position="1083"/>
    </location>
</feature>
<dbReference type="PANTHER" id="PTHR32305">
    <property type="match status" value="1"/>
</dbReference>
<dbReference type="InterPro" id="IPR050708">
    <property type="entry name" value="T6SS_VgrG/RHS"/>
</dbReference>
<gene>
    <name evidence="3" type="ORF">HDF25_002133</name>
</gene>
<dbReference type="NCBIfam" id="TIGR03696">
    <property type="entry name" value="Rhs_assc_core"/>
    <property type="match status" value="1"/>
</dbReference>
<evidence type="ECO:0000313" key="4">
    <source>
        <dbReference type="Proteomes" id="UP000521017"/>
    </source>
</evidence>
<dbReference type="AlphaFoldDB" id="A0A7X0J3I0"/>
<organism evidence="3 4">
    <name type="scientific">Pedobacter cryoconitis</name>
    <dbReference type="NCBI Taxonomy" id="188932"/>
    <lineage>
        <taxon>Bacteria</taxon>
        <taxon>Pseudomonadati</taxon>
        <taxon>Bacteroidota</taxon>
        <taxon>Sphingobacteriia</taxon>
        <taxon>Sphingobacteriales</taxon>
        <taxon>Sphingobacteriaceae</taxon>
        <taxon>Pedobacter</taxon>
    </lineage>
</organism>